<evidence type="ECO:0000313" key="12">
    <source>
        <dbReference type="EMBL" id="CAK9206679.1"/>
    </source>
</evidence>
<dbReference type="Pfam" id="PF13445">
    <property type="entry name" value="zf-RING_UBOX"/>
    <property type="match status" value="1"/>
</dbReference>
<dbReference type="SMART" id="SM00184">
    <property type="entry name" value="RING"/>
    <property type="match status" value="1"/>
</dbReference>
<evidence type="ECO:0000256" key="1">
    <source>
        <dbReference type="ARBA" id="ARBA00000900"/>
    </source>
</evidence>
<dbReference type="Gene3D" id="3.30.40.10">
    <property type="entry name" value="Zinc/RING finger domain, C3HC4 (zinc finger)"/>
    <property type="match status" value="1"/>
</dbReference>
<comment type="catalytic activity">
    <reaction evidence="1">
        <text>S-ubiquitinyl-[E2 ubiquitin-conjugating enzyme]-L-cysteine + [acceptor protein]-L-lysine = [E2 ubiquitin-conjugating enzyme]-L-cysteine + N(6)-ubiquitinyl-[acceptor protein]-L-lysine.</text>
        <dbReference type="EC" id="2.3.2.27"/>
    </reaction>
</comment>
<dbReference type="PROSITE" id="PS50089">
    <property type="entry name" value="ZF_RING_2"/>
    <property type="match status" value="1"/>
</dbReference>
<evidence type="ECO:0000256" key="3">
    <source>
        <dbReference type="ARBA" id="ARBA00012483"/>
    </source>
</evidence>
<proteinExistence type="predicted"/>
<evidence type="ECO:0000256" key="5">
    <source>
        <dbReference type="ARBA" id="ARBA00022723"/>
    </source>
</evidence>
<dbReference type="CDD" id="cd23127">
    <property type="entry name" value="RING-HC_BAH1-like"/>
    <property type="match status" value="1"/>
</dbReference>
<dbReference type="PANTHER" id="PTHR46764:SF2">
    <property type="entry name" value="E3 UBIQUITIN-PROTEIN LIGASE BAH1-LIKE-RELATED"/>
    <property type="match status" value="1"/>
</dbReference>
<dbReference type="PROSITE" id="PS51382">
    <property type="entry name" value="SPX"/>
    <property type="match status" value="1"/>
</dbReference>
<feature type="domain" description="RING-type" evidence="10">
    <location>
        <begin position="247"/>
        <end position="296"/>
    </location>
</feature>
<dbReference type="EC" id="2.3.2.27" evidence="3"/>
<keyword evidence="6 9" id="KW-0863">Zinc-finger</keyword>
<evidence type="ECO:0000256" key="6">
    <source>
        <dbReference type="ARBA" id="ARBA00022771"/>
    </source>
</evidence>
<evidence type="ECO:0000256" key="8">
    <source>
        <dbReference type="ARBA" id="ARBA00022833"/>
    </source>
</evidence>
<keyword evidence="8" id="KW-0862">Zinc</keyword>
<evidence type="ECO:0000256" key="4">
    <source>
        <dbReference type="ARBA" id="ARBA00022679"/>
    </source>
</evidence>
<organism evidence="12 13">
    <name type="scientific">Sphagnum troendelagicum</name>
    <dbReference type="NCBI Taxonomy" id="128251"/>
    <lineage>
        <taxon>Eukaryota</taxon>
        <taxon>Viridiplantae</taxon>
        <taxon>Streptophyta</taxon>
        <taxon>Embryophyta</taxon>
        <taxon>Bryophyta</taxon>
        <taxon>Sphagnophytina</taxon>
        <taxon>Sphagnopsida</taxon>
        <taxon>Sphagnales</taxon>
        <taxon>Sphagnaceae</taxon>
        <taxon>Sphagnum</taxon>
    </lineage>
</organism>
<gene>
    <name evidence="12" type="ORF">CSSPTR1EN2_LOCUS8469</name>
</gene>
<comment type="pathway">
    <text evidence="2">Protein modification; protein ubiquitination.</text>
</comment>
<protein>
    <recommendedName>
        <fullName evidence="3">RING-type E3 ubiquitin transferase</fullName>
        <ecNumber evidence="3">2.3.2.27</ecNumber>
    </recommendedName>
</protein>
<dbReference type="EMBL" id="OZ019907">
    <property type="protein sequence ID" value="CAK9206679.1"/>
    <property type="molecule type" value="Genomic_DNA"/>
</dbReference>
<dbReference type="InterPro" id="IPR013083">
    <property type="entry name" value="Znf_RING/FYVE/PHD"/>
</dbReference>
<evidence type="ECO:0000256" key="2">
    <source>
        <dbReference type="ARBA" id="ARBA00004906"/>
    </source>
</evidence>
<dbReference type="PANTHER" id="PTHR46764">
    <property type="entry name" value="E3 UBIQUITIN-PROTEIN LIGASE BAH1"/>
    <property type="match status" value="1"/>
</dbReference>
<keyword evidence="5" id="KW-0479">Metal-binding</keyword>
<evidence type="ECO:0000259" key="11">
    <source>
        <dbReference type="PROSITE" id="PS51382"/>
    </source>
</evidence>
<dbReference type="InterPro" id="IPR027370">
    <property type="entry name" value="Znf-RING_euk"/>
</dbReference>
<keyword evidence="4" id="KW-0808">Transferase</keyword>
<evidence type="ECO:0000313" key="13">
    <source>
        <dbReference type="Proteomes" id="UP001497512"/>
    </source>
</evidence>
<evidence type="ECO:0000259" key="10">
    <source>
        <dbReference type="PROSITE" id="PS50089"/>
    </source>
</evidence>
<dbReference type="InterPro" id="IPR017907">
    <property type="entry name" value="Znf_RING_CS"/>
</dbReference>
<dbReference type="InterPro" id="IPR004331">
    <property type="entry name" value="SPX_dom"/>
</dbReference>
<dbReference type="InterPro" id="IPR033326">
    <property type="entry name" value="BAH1"/>
</dbReference>
<evidence type="ECO:0000256" key="7">
    <source>
        <dbReference type="ARBA" id="ARBA00022786"/>
    </source>
</evidence>
<feature type="domain" description="SPX" evidence="11">
    <location>
        <begin position="1"/>
        <end position="178"/>
    </location>
</feature>
<sequence length="351" mass="38792">MKFGKTYSEYIEKYGRNRLSGCSYVEFKRLKKLLKKCPLHDTHTAGGVTGSPCTLLSSDVHTCGKSQEDACLDSVPTQCDSSCPGCDAKFFGELTDELAQVVGCFNNRAQQLLQLHLASGLWKYVIRVKSSLARDPMSMIQEGQTLVNYASVNAIAVRKILKKYDKVHHSHEGSAFRGQLLAKRSELMQSPFLIELAALHLNLGKSRNSSPLLNEAIGNFSCDFDDAAATLSCTLLDSMKLDINLTCSICLDTLFDPVALGCGHLFCNSCACSAASVAPFLGPKAAKKSAQCPLCRQAGVYVDAVRLNELAILLHNRFKEYWSERRNNERKEQLQQAKNHYQHELQAVMGI</sequence>
<keyword evidence="13" id="KW-1185">Reference proteome</keyword>
<dbReference type="InterPro" id="IPR001841">
    <property type="entry name" value="Znf_RING"/>
</dbReference>
<keyword evidence="7" id="KW-0833">Ubl conjugation pathway</keyword>
<dbReference type="Proteomes" id="UP001497512">
    <property type="component" value="Chromosome 15"/>
</dbReference>
<dbReference type="SUPFAM" id="SSF57850">
    <property type="entry name" value="RING/U-box"/>
    <property type="match status" value="1"/>
</dbReference>
<accession>A0ABP0TWB9</accession>
<reference evidence="12" key="1">
    <citation type="submission" date="2024-02" db="EMBL/GenBank/DDBJ databases">
        <authorList>
            <consortium name="ELIXIR-Norway"/>
            <consortium name="Elixir Norway"/>
        </authorList>
    </citation>
    <scope>NUCLEOTIDE SEQUENCE</scope>
</reference>
<dbReference type="PROSITE" id="PS00518">
    <property type="entry name" value="ZF_RING_1"/>
    <property type="match status" value="1"/>
</dbReference>
<name>A0ABP0TWB9_9BRYO</name>
<evidence type="ECO:0000256" key="9">
    <source>
        <dbReference type="PROSITE-ProRule" id="PRU00175"/>
    </source>
</evidence>